<evidence type="ECO:0000259" key="1">
    <source>
        <dbReference type="Pfam" id="PF06924"/>
    </source>
</evidence>
<dbReference type="Pfam" id="PF06924">
    <property type="entry name" value="DUF1281"/>
    <property type="match status" value="1"/>
</dbReference>
<dbReference type="InterPro" id="IPR023136">
    <property type="entry name" value="Api92-like_dom_sf"/>
</dbReference>
<dbReference type="eggNOG" id="ENOG502Z8MT">
    <property type="taxonomic scope" value="Bacteria"/>
</dbReference>
<evidence type="ECO:0000313" key="3">
    <source>
        <dbReference type="EMBL" id="ABV43151.1"/>
    </source>
</evidence>
<evidence type="ECO:0000259" key="2">
    <source>
        <dbReference type="Pfam" id="PF18406"/>
    </source>
</evidence>
<dbReference type="EMBL" id="CP000826">
    <property type="protein sequence ID" value="ABV43151.1"/>
    <property type="molecule type" value="Genomic_DNA"/>
</dbReference>
<dbReference type="STRING" id="399741.Spro_4056"/>
<dbReference type="InterPro" id="IPR041329">
    <property type="entry name" value="YubB_C"/>
</dbReference>
<reference evidence="3" key="1">
    <citation type="submission" date="2007-09" db="EMBL/GenBank/DDBJ databases">
        <title>Complete sequence of chromosome of Serratia proteamaculans 568.</title>
        <authorList>
            <consortium name="US DOE Joint Genome Institute"/>
            <person name="Copeland A."/>
            <person name="Lucas S."/>
            <person name="Lapidus A."/>
            <person name="Barry K."/>
            <person name="Glavina del Rio T."/>
            <person name="Dalin E."/>
            <person name="Tice H."/>
            <person name="Pitluck S."/>
            <person name="Chain P."/>
            <person name="Malfatti S."/>
            <person name="Shin M."/>
            <person name="Vergez L."/>
            <person name="Schmutz J."/>
            <person name="Larimer F."/>
            <person name="Land M."/>
            <person name="Hauser L."/>
            <person name="Kyrpides N."/>
            <person name="Kim E."/>
            <person name="Taghavi S."/>
            <person name="Newman L."/>
            <person name="Vangronsveld J."/>
            <person name="van der Lelie D."/>
            <person name="Richardson P."/>
        </authorList>
    </citation>
    <scope>NUCLEOTIDE SEQUENCE [LARGE SCALE GENOMIC DNA]</scope>
    <source>
        <strain evidence="3">568</strain>
    </source>
</reference>
<dbReference type="Gene3D" id="1.10.3530.10">
    <property type="entry name" value="Api92-like"/>
    <property type="match status" value="1"/>
</dbReference>
<name>A8GJ61_SERP5</name>
<feature type="domain" description="YubB ferredoxin-like" evidence="2">
    <location>
        <begin position="218"/>
        <end position="289"/>
    </location>
</feature>
<sequence>MKRRKTMSNWCKNRLVITGQSVFVDELQQWVNGHVVPDYRHAIQQSCRLFLAGCAGILKPATTKPGVYVPYPDLLTHPGIASPQNLAFEHWFGLLKADIPLTAENVRLIERLYRQSGIDAVKWENIPNVAKERMADVLSRQYADWFGLVGVSPDIDAGLCWERLGMMPEYTAPCDMLMLIPTRLATELNGSGALLRDVPTTADLYGRQYGVEWPSGHNAGCVRDGINTLTVHFDSPWYPPAGEVIGTVSERFSCQVEHTWYMPDAERSGYDRYDRGEHVDGGRIAAEVEAGEVIHLTYADKDSVPLSLNSVAG</sequence>
<protein>
    <submittedName>
        <fullName evidence="3">Uncharacterized protein</fullName>
    </submittedName>
</protein>
<organism evidence="3">
    <name type="scientific">Serratia proteamaculans (strain 568)</name>
    <dbReference type="NCBI Taxonomy" id="399741"/>
    <lineage>
        <taxon>Bacteria</taxon>
        <taxon>Pseudomonadati</taxon>
        <taxon>Pseudomonadota</taxon>
        <taxon>Gammaproteobacteria</taxon>
        <taxon>Enterobacterales</taxon>
        <taxon>Yersiniaceae</taxon>
        <taxon>Serratia</taxon>
    </lineage>
</organism>
<dbReference type="Gene3D" id="3.30.70.1270">
    <property type="entry name" value="Api92-like domains"/>
    <property type="match status" value="1"/>
</dbReference>
<dbReference type="KEGG" id="spe:Spro_4056"/>
<proteinExistence type="predicted"/>
<dbReference type="AlphaFoldDB" id="A8GJ61"/>
<dbReference type="Pfam" id="PF18406">
    <property type="entry name" value="DUF1281_C"/>
    <property type="match status" value="1"/>
</dbReference>
<accession>A8GJ61</accession>
<gene>
    <name evidence="3" type="ordered locus">Spro_4056</name>
</gene>
<dbReference type="InterPro" id="IPR009694">
    <property type="entry name" value="DUF1281"/>
</dbReference>
<feature type="domain" description="DUF1281" evidence="1">
    <location>
        <begin position="36"/>
        <end position="213"/>
    </location>
</feature>
<dbReference type="SUPFAM" id="SSF160940">
    <property type="entry name" value="Api92-like"/>
    <property type="match status" value="1"/>
</dbReference>
<dbReference type="HOGENOM" id="CLU_076558_0_0_6"/>